<evidence type="ECO:0000313" key="2">
    <source>
        <dbReference type="EMBL" id="CUV02929.1"/>
    </source>
</evidence>
<accession>A0A160VA51</accession>
<proteinExistence type="predicted"/>
<dbReference type="PANTHER" id="PTHR43760">
    <property type="entry name" value="ENDORIBONUCLEASE-RELATED"/>
    <property type="match status" value="1"/>
</dbReference>
<dbReference type="SUPFAM" id="SSF55298">
    <property type="entry name" value="YjgF-like"/>
    <property type="match status" value="1"/>
</dbReference>
<dbReference type="Pfam" id="PF14588">
    <property type="entry name" value="YjgF_endoribonc"/>
    <property type="match status" value="1"/>
</dbReference>
<gene>
    <name evidence="2" type="ORF">MGWOODY_Clf693</name>
</gene>
<dbReference type="InterPro" id="IPR013813">
    <property type="entry name" value="Endoribo_LPSP/chorism_mut-like"/>
</dbReference>
<dbReference type="CDD" id="cd02199">
    <property type="entry name" value="YjgF_YER057c_UK114_like_1"/>
    <property type="match status" value="1"/>
</dbReference>
<reference evidence="2" key="1">
    <citation type="submission" date="2015-10" db="EMBL/GenBank/DDBJ databases">
        <authorList>
            <person name="Gilbert D.G."/>
        </authorList>
    </citation>
    <scope>NUCLEOTIDE SEQUENCE</scope>
</reference>
<dbReference type="InterPro" id="IPR035959">
    <property type="entry name" value="RutC-like_sf"/>
</dbReference>
<dbReference type="PANTHER" id="PTHR43760:SF1">
    <property type="entry name" value="ENDORIBONUCLEASE L-PSP_CHORISMATE MUTASE-LIKE DOMAIN-CONTAINING PROTEIN"/>
    <property type="match status" value="1"/>
</dbReference>
<dbReference type="AlphaFoldDB" id="A0A160VA51"/>
<evidence type="ECO:0000259" key="1">
    <source>
        <dbReference type="Pfam" id="PF14588"/>
    </source>
</evidence>
<organism evidence="2">
    <name type="scientific">hydrothermal vent metagenome</name>
    <dbReference type="NCBI Taxonomy" id="652676"/>
    <lineage>
        <taxon>unclassified sequences</taxon>
        <taxon>metagenomes</taxon>
        <taxon>ecological metagenomes</taxon>
    </lineage>
</organism>
<sequence length="149" mass="15308">MEIENKLKAMGLELPAAGTPPPGRAGAVLVGNLLFVGGHTAGAEHRGKLGADISVEQGYEGARGAVLACLSDVKAVIGDLDKVKQVAKLLCMVNCTPDFGQQPLVANGATDLLSELYGDAGAHARSAVGMSALPNQACIEIEMILEIED</sequence>
<feature type="domain" description="Endoribonuclease L-PSP/chorismate mutase-like" evidence="1">
    <location>
        <begin position="4"/>
        <end position="136"/>
    </location>
</feature>
<dbReference type="EMBL" id="FAXA01000332">
    <property type="protein sequence ID" value="CUV02929.1"/>
    <property type="molecule type" value="Genomic_DNA"/>
</dbReference>
<protein>
    <submittedName>
        <fullName evidence="2">Endoribonuclease L-PSP</fullName>
    </submittedName>
</protein>
<name>A0A160VA51_9ZZZZ</name>
<dbReference type="Gene3D" id="3.30.1330.40">
    <property type="entry name" value="RutC-like"/>
    <property type="match status" value="1"/>
</dbReference>